<dbReference type="AlphaFoldDB" id="A0A9D2CE63"/>
<dbReference type="GO" id="GO:0140911">
    <property type="term" value="F:pore-forming activity"/>
    <property type="evidence" value="ECO:0007669"/>
    <property type="project" value="InterPro"/>
</dbReference>
<evidence type="ECO:0000256" key="5">
    <source>
        <dbReference type="ARBA" id="ARBA00022989"/>
    </source>
</evidence>
<organism evidence="9 10">
    <name type="scientific">Candidatus Intestinimonas merdavium</name>
    <dbReference type="NCBI Taxonomy" id="2838622"/>
    <lineage>
        <taxon>Bacteria</taxon>
        <taxon>Bacillati</taxon>
        <taxon>Bacillota</taxon>
        <taxon>Clostridia</taxon>
        <taxon>Eubacteriales</taxon>
        <taxon>Intestinimonas</taxon>
    </lineage>
</organism>
<proteinExistence type="inferred from homology"/>
<gene>
    <name evidence="9" type="ORF">H9826_06870</name>
</gene>
<dbReference type="GO" id="GO:0005886">
    <property type="term" value="C:plasma membrane"/>
    <property type="evidence" value="ECO:0007669"/>
    <property type="project" value="UniProtKB-SubCell"/>
</dbReference>
<feature type="transmembrane region" description="Helical" evidence="8">
    <location>
        <begin position="131"/>
        <end position="152"/>
    </location>
</feature>
<sequence length="243" mass="26962">MDERIEYSALPMAGTRRRRLSRERGRDPYDGLRPWSAITHWVGAALGVAGTVLLLLRVWNLGGGWTAGAAFLIYGLSMIGLYTASTLYHCLNTPVAGRIALRKYDHISIYFLIAGTYTPICLLTLPQDGGIPMLIVVWAVALLGTVMALVWIDAPRWVTAGVYLFMGWMSVFMIPALLRNLSPLGFFWLALGGVLYTVGGVLYAVKWPGRNNPRFGCHEIFHLFILLGSVAHFFLMYQVVALP</sequence>
<evidence type="ECO:0000313" key="10">
    <source>
        <dbReference type="Proteomes" id="UP000886824"/>
    </source>
</evidence>
<reference evidence="9" key="2">
    <citation type="submission" date="2021-04" db="EMBL/GenBank/DDBJ databases">
        <authorList>
            <person name="Gilroy R."/>
        </authorList>
    </citation>
    <scope>NUCLEOTIDE SEQUENCE</scope>
    <source>
        <strain evidence="9">CHK33-7979</strain>
    </source>
</reference>
<dbReference type="Pfam" id="PF03006">
    <property type="entry name" value="HlyIII"/>
    <property type="match status" value="1"/>
</dbReference>
<dbReference type="GO" id="GO:0046872">
    <property type="term" value="F:metal ion binding"/>
    <property type="evidence" value="ECO:0007669"/>
    <property type="project" value="UniProtKB-KW"/>
</dbReference>
<dbReference type="PANTHER" id="PTHR20855">
    <property type="entry name" value="ADIPOR/PROGESTIN RECEPTOR-RELATED"/>
    <property type="match status" value="1"/>
</dbReference>
<feature type="transmembrane region" description="Helical" evidence="8">
    <location>
        <begin position="157"/>
        <end position="178"/>
    </location>
</feature>
<feature type="transmembrane region" description="Helical" evidence="8">
    <location>
        <begin position="184"/>
        <end position="205"/>
    </location>
</feature>
<feature type="binding site" evidence="7">
    <location>
        <position position="218"/>
    </location>
    <ligand>
        <name>Zn(2+)</name>
        <dbReference type="ChEBI" id="CHEBI:29105"/>
    </ligand>
</feature>
<evidence type="ECO:0000256" key="7">
    <source>
        <dbReference type="PIRSR" id="PIRSR604254-1"/>
    </source>
</evidence>
<dbReference type="PANTHER" id="PTHR20855:SF3">
    <property type="entry name" value="LD03007P"/>
    <property type="match status" value="1"/>
</dbReference>
<dbReference type="InterPro" id="IPR004254">
    <property type="entry name" value="AdipoR/HlyIII-related"/>
</dbReference>
<feature type="transmembrane region" description="Helical" evidence="8">
    <location>
        <begin position="38"/>
        <end position="59"/>
    </location>
</feature>
<keyword evidence="5 8" id="KW-1133">Transmembrane helix</keyword>
<feature type="binding site" evidence="7">
    <location>
        <position position="89"/>
    </location>
    <ligand>
        <name>Zn(2+)</name>
        <dbReference type="ChEBI" id="CHEBI:29105"/>
    </ligand>
</feature>
<feature type="transmembrane region" description="Helical" evidence="8">
    <location>
        <begin position="217"/>
        <end position="240"/>
    </location>
</feature>
<dbReference type="NCBIfam" id="TIGR01065">
    <property type="entry name" value="hlyIII"/>
    <property type="match status" value="1"/>
</dbReference>
<evidence type="ECO:0000256" key="4">
    <source>
        <dbReference type="ARBA" id="ARBA00022692"/>
    </source>
</evidence>
<evidence type="ECO:0000313" key="9">
    <source>
        <dbReference type="EMBL" id="HIY73677.1"/>
    </source>
</evidence>
<evidence type="ECO:0000256" key="1">
    <source>
        <dbReference type="ARBA" id="ARBA00004651"/>
    </source>
</evidence>
<evidence type="ECO:0000256" key="2">
    <source>
        <dbReference type="ARBA" id="ARBA00008488"/>
    </source>
</evidence>
<comment type="caution">
    <text evidence="9">The sequence shown here is derived from an EMBL/GenBank/DDBJ whole genome shotgun (WGS) entry which is preliminary data.</text>
</comment>
<evidence type="ECO:0000256" key="3">
    <source>
        <dbReference type="ARBA" id="ARBA00022475"/>
    </source>
</evidence>
<feature type="transmembrane region" description="Helical" evidence="8">
    <location>
        <begin position="65"/>
        <end position="87"/>
    </location>
</feature>
<comment type="subcellular location">
    <subcellularLocation>
        <location evidence="1">Cell membrane</location>
        <topology evidence="1">Multi-pass membrane protein</topology>
    </subcellularLocation>
</comment>
<feature type="transmembrane region" description="Helical" evidence="8">
    <location>
        <begin position="107"/>
        <end position="125"/>
    </location>
</feature>
<dbReference type="EMBL" id="DXCX01000071">
    <property type="protein sequence ID" value="HIY73677.1"/>
    <property type="molecule type" value="Genomic_DNA"/>
</dbReference>
<keyword evidence="6 8" id="KW-0472">Membrane</keyword>
<dbReference type="Proteomes" id="UP000886824">
    <property type="component" value="Unassembled WGS sequence"/>
</dbReference>
<keyword evidence="7" id="KW-0862">Zinc</keyword>
<reference evidence="9" key="1">
    <citation type="journal article" date="2021" name="PeerJ">
        <title>Extensive microbial diversity within the chicken gut microbiome revealed by metagenomics and culture.</title>
        <authorList>
            <person name="Gilroy R."/>
            <person name="Ravi A."/>
            <person name="Getino M."/>
            <person name="Pursley I."/>
            <person name="Horton D.L."/>
            <person name="Alikhan N.F."/>
            <person name="Baker D."/>
            <person name="Gharbi K."/>
            <person name="Hall N."/>
            <person name="Watson M."/>
            <person name="Adriaenssens E.M."/>
            <person name="Foster-Nyarko E."/>
            <person name="Jarju S."/>
            <person name="Secka A."/>
            <person name="Antonio M."/>
            <person name="Oren A."/>
            <person name="Chaudhuri R.R."/>
            <person name="La Ragione R."/>
            <person name="Hildebrand F."/>
            <person name="Pallen M.J."/>
        </authorList>
    </citation>
    <scope>NUCLEOTIDE SEQUENCE</scope>
    <source>
        <strain evidence="9">CHK33-7979</strain>
    </source>
</reference>
<accession>A0A9D2CE63</accession>
<evidence type="ECO:0000256" key="8">
    <source>
        <dbReference type="SAM" id="Phobius"/>
    </source>
</evidence>
<evidence type="ECO:0000256" key="6">
    <source>
        <dbReference type="ARBA" id="ARBA00023136"/>
    </source>
</evidence>
<protein>
    <submittedName>
        <fullName evidence="9">Hemolysin III family protein</fullName>
    </submittedName>
</protein>
<keyword evidence="3" id="KW-1003">Cell membrane</keyword>
<keyword evidence="4 8" id="KW-0812">Transmembrane</keyword>
<keyword evidence="7" id="KW-0479">Metal-binding</keyword>
<name>A0A9D2CE63_9FIRM</name>
<feature type="binding site" evidence="7">
    <location>
        <position position="222"/>
    </location>
    <ligand>
        <name>Zn(2+)</name>
        <dbReference type="ChEBI" id="CHEBI:29105"/>
    </ligand>
</feature>
<dbReference type="InterPro" id="IPR005744">
    <property type="entry name" value="Hy-lIII"/>
</dbReference>
<comment type="similarity">
    <text evidence="2">Belongs to the UPF0073 (Hly-III) family.</text>
</comment>